<evidence type="ECO:0000256" key="1">
    <source>
        <dbReference type="SAM" id="SignalP"/>
    </source>
</evidence>
<dbReference type="EMBL" id="VGIR01000035">
    <property type="protein sequence ID" value="MBM3331581.1"/>
    <property type="molecule type" value="Genomic_DNA"/>
</dbReference>
<feature type="signal peptide" evidence="1">
    <location>
        <begin position="1"/>
        <end position="18"/>
    </location>
</feature>
<dbReference type="Proteomes" id="UP000779900">
    <property type="component" value="Unassembled WGS sequence"/>
</dbReference>
<dbReference type="AlphaFoldDB" id="A0A937XH83"/>
<evidence type="ECO:0000313" key="3">
    <source>
        <dbReference type="Proteomes" id="UP000779900"/>
    </source>
</evidence>
<dbReference type="InterPro" id="IPR028994">
    <property type="entry name" value="Integrin_alpha_N"/>
</dbReference>
<organism evidence="2 3">
    <name type="scientific">candidate division WOR-3 bacterium</name>
    <dbReference type="NCBI Taxonomy" id="2052148"/>
    <lineage>
        <taxon>Bacteria</taxon>
        <taxon>Bacteria division WOR-3</taxon>
    </lineage>
</organism>
<evidence type="ECO:0000313" key="2">
    <source>
        <dbReference type="EMBL" id="MBM3331581.1"/>
    </source>
</evidence>
<protein>
    <recommendedName>
        <fullName evidence="4">VCBS repeat-containing protein</fullName>
    </recommendedName>
</protein>
<gene>
    <name evidence="2" type="ORF">FJY68_06975</name>
</gene>
<evidence type="ECO:0008006" key="4">
    <source>
        <dbReference type="Google" id="ProtNLM"/>
    </source>
</evidence>
<name>A0A937XH83_UNCW3</name>
<dbReference type="SUPFAM" id="SSF69318">
    <property type="entry name" value="Integrin alpha N-terminal domain"/>
    <property type="match status" value="1"/>
</dbReference>
<accession>A0A937XH83</accession>
<reference evidence="2" key="1">
    <citation type="submission" date="2019-03" db="EMBL/GenBank/DDBJ databases">
        <title>Lake Tanganyika Metagenome-Assembled Genomes (MAGs).</title>
        <authorList>
            <person name="Tran P."/>
        </authorList>
    </citation>
    <scope>NUCLEOTIDE SEQUENCE</scope>
    <source>
        <strain evidence="2">K_DeepCast_150m_m2_040</strain>
    </source>
</reference>
<sequence>MNVRLSVLLALLAVVAFAQTPVFEAPVALEANGGPINVGTGGNASPFLVDWNGDGRQDLLLGQYSAGKVRFYANIGEDTAPVFGDFEYLQADGADISVSSG</sequence>
<proteinExistence type="predicted"/>
<feature type="chain" id="PRO_5037003986" description="VCBS repeat-containing protein" evidence="1">
    <location>
        <begin position="19"/>
        <end position="101"/>
    </location>
</feature>
<keyword evidence="1" id="KW-0732">Signal</keyword>
<comment type="caution">
    <text evidence="2">The sequence shown here is derived from an EMBL/GenBank/DDBJ whole genome shotgun (WGS) entry which is preliminary data.</text>
</comment>